<dbReference type="NCBIfam" id="TIGR00099">
    <property type="entry name" value="Cof-subfamily"/>
    <property type="match status" value="1"/>
</dbReference>
<dbReference type="Proteomes" id="UP000199662">
    <property type="component" value="Unassembled WGS sequence"/>
</dbReference>
<reference evidence="1 2" key="1">
    <citation type="submission" date="2016-10" db="EMBL/GenBank/DDBJ databases">
        <authorList>
            <person name="de Groot N.N."/>
        </authorList>
    </citation>
    <scope>NUCLEOTIDE SEQUENCE [LARGE SCALE GENOMIC DNA]</scope>
    <source>
        <strain evidence="1 2">DSM 2179</strain>
    </source>
</reference>
<proteinExistence type="predicted"/>
<dbReference type="InterPro" id="IPR006379">
    <property type="entry name" value="HAD-SF_hydro_IIB"/>
</dbReference>
<dbReference type="Gene3D" id="3.40.50.1000">
    <property type="entry name" value="HAD superfamily/HAD-like"/>
    <property type="match status" value="1"/>
</dbReference>
<dbReference type="CDD" id="cd07516">
    <property type="entry name" value="HAD_Pase"/>
    <property type="match status" value="1"/>
</dbReference>
<dbReference type="GO" id="GO:0016791">
    <property type="term" value="F:phosphatase activity"/>
    <property type="evidence" value="ECO:0007669"/>
    <property type="project" value="TreeGrafter"/>
</dbReference>
<dbReference type="PANTHER" id="PTHR10000">
    <property type="entry name" value="PHOSPHOSERINE PHOSPHATASE"/>
    <property type="match status" value="1"/>
</dbReference>
<dbReference type="SFLD" id="SFLDG01140">
    <property type="entry name" value="C2.B:_Phosphomannomutase_and_P"/>
    <property type="match status" value="1"/>
</dbReference>
<dbReference type="InterPro" id="IPR036412">
    <property type="entry name" value="HAD-like_sf"/>
</dbReference>
<dbReference type="SFLD" id="SFLDS00003">
    <property type="entry name" value="Haloacid_Dehalogenase"/>
    <property type="match status" value="1"/>
</dbReference>
<dbReference type="SUPFAM" id="SSF56784">
    <property type="entry name" value="HAD-like"/>
    <property type="match status" value="1"/>
</dbReference>
<dbReference type="SFLD" id="SFLDG01144">
    <property type="entry name" value="C2.B.4:_PGP_Like"/>
    <property type="match status" value="1"/>
</dbReference>
<dbReference type="RefSeq" id="WP_177177508.1">
    <property type="nucleotide sequence ID" value="NZ_FNZK01000005.1"/>
</dbReference>
<dbReference type="Gene3D" id="3.30.1240.10">
    <property type="match status" value="1"/>
</dbReference>
<protein>
    <recommendedName>
        <fullName evidence="3">Cof subfamily of IIB subfamily of haloacid dehalogenase superfamily/HAD-superfamily hydrolase, subfamily IIB</fullName>
    </recommendedName>
</protein>
<dbReference type="InterPro" id="IPR000150">
    <property type="entry name" value="Cof"/>
</dbReference>
<accession>A0A1H6XKR1</accession>
<evidence type="ECO:0008006" key="3">
    <source>
        <dbReference type="Google" id="ProtNLM"/>
    </source>
</evidence>
<dbReference type="EMBL" id="FNZK01000005">
    <property type="protein sequence ID" value="SEJ29678.1"/>
    <property type="molecule type" value="Genomic_DNA"/>
</dbReference>
<name>A0A1H6XKR1_9FIRM</name>
<keyword evidence="2" id="KW-1185">Reference proteome</keyword>
<dbReference type="AlphaFoldDB" id="A0A1H6XKR1"/>
<dbReference type="Pfam" id="PF08282">
    <property type="entry name" value="Hydrolase_3"/>
    <property type="match status" value="1"/>
</dbReference>
<dbReference type="NCBIfam" id="TIGR01484">
    <property type="entry name" value="HAD-SF-IIB"/>
    <property type="match status" value="1"/>
</dbReference>
<dbReference type="STRING" id="84035.SAMN05660742_105181"/>
<dbReference type="GO" id="GO:0000287">
    <property type="term" value="F:magnesium ion binding"/>
    <property type="evidence" value="ECO:0007669"/>
    <property type="project" value="TreeGrafter"/>
</dbReference>
<dbReference type="InterPro" id="IPR023214">
    <property type="entry name" value="HAD_sf"/>
</dbReference>
<gene>
    <name evidence="1" type="ORF">SAMN05660742_105181</name>
</gene>
<organism evidence="1 2">
    <name type="scientific">Propionispira arboris</name>
    <dbReference type="NCBI Taxonomy" id="84035"/>
    <lineage>
        <taxon>Bacteria</taxon>
        <taxon>Bacillati</taxon>
        <taxon>Bacillota</taxon>
        <taxon>Negativicutes</taxon>
        <taxon>Selenomonadales</taxon>
        <taxon>Selenomonadaceae</taxon>
        <taxon>Propionispira</taxon>
    </lineage>
</organism>
<evidence type="ECO:0000313" key="2">
    <source>
        <dbReference type="Proteomes" id="UP000199662"/>
    </source>
</evidence>
<sequence>MKIDGIVFDLDGTLLNSKKEVSEKNKAVLQMLQFRGIKVILATGRNDIYVKGLAGQLGIREPIIACNGASIRNCQSGEVIYHKFLQPKNVQKIAAYCFIHGYDFTVSVYDAMYCTAESQRAEVFHEYNRKVEEKFRIPIRTMVSVADLVRENVLKMFIWQLPKNEATALEAACNTDAELVFVSSEKGGLDIADIATSKGNAVKILAKRYGIELTRMAAFGDHYNDISMLEAVKYSFAMGNASEKVKRAAQSVTRSNDEDGVAWAVEKYLSK</sequence>
<evidence type="ECO:0000313" key="1">
    <source>
        <dbReference type="EMBL" id="SEJ29678.1"/>
    </source>
</evidence>
<dbReference type="PANTHER" id="PTHR10000:SF8">
    <property type="entry name" value="HAD SUPERFAMILY HYDROLASE-LIKE, TYPE 3"/>
    <property type="match status" value="1"/>
</dbReference>
<dbReference type="GO" id="GO:0005829">
    <property type="term" value="C:cytosol"/>
    <property type="evidence" value="ECO:0007669"/>
    <property type="project" value="TreeGrafter"/>
</dbReference>